<dbReference type="PANTHER" id="PTHR36965:SF1">
    <property type="entry name" value="FE(2+)-TRAFFICKING PROTEIN-RELATED"/>
    <property type="match status" value="1"/>
</dbReference>
<gene>
    <name evidence="2" type="ORF">MNBD_GAMMA23-2257</name>
</gene>
<dbReference type="HAMAP" id="MF_00686">
    <property type="entry name" value="Fe_traffic_YggX"/>
    <property type="match status" value="1"/>
</dbReference>
<organism evidence="2">
    <name type="scientific">hydrothermal vent metagenome</name>
    <dbReference type="NCBI Taxonomy" id="652676"/>
    <lineage>
        <taxon>unclassified sequences</taxon>
        <taxon>metagenomes</taxon>
        <taxon>ecological metagenomes</taxon>
    </lineage>
</organism>
<proteinExistence type="inferred from homology"/>
<dbReference type="PANTHER" id="PTHR36965">
    <property type="entry name" value="FE(2+)-TRAFFICKING PROTEIN-RELATED"/>
    <property type="match status" value="1"/>
</dbReference>
<dbReference type="Gene3D" id="1.10.3880.10">
    <property type="entry name" value="Fe(II) trafficking protein YggX"/>
    <property type="match status" value="1"/>
</dbReference>
<dbReference type="GO" id="GO:0005506">
    <property type="term" value="F:iron ion binding"/>
    <property type="evidence" value="ECO:0007669"/>
    <property type="project" value="InterPro"/>
</dbReference>
<reference evidence="2" key="1">
    <citation type="submission" date="2018-06" db="EMBL/GenBank/DDBJ databases">
        <authorList>
            <person name="Zhirakovskaya E."/>
        </authorList>
    </citation>
    <scope>NUCLEOTIDE SEQUENCE</scope>
</reference>
<dbReference type="InterPro" id="IPR036766">
    <property type="entry name" value="Fe_traffick_prot_YggX_sf"/>
</dbReference>
<sequence length="94" mass="10558">MSRMVFCQHLNKEAEGLESVPMPGELGQRIYENVSNEGWTKWLERLTSIINENQLNTADPAAIQIIEQHMLGFLFNEGEQGQLPDGFQAPGGKK</sequence>
<dbReference type="AlphaFoldDB" id="A0A3B1AEY2"/>
<dbReference type="SUPFAM" id="SSF111148">
    <property type="entry name" value="YggX-like"/>
    <property type="match status" value="1"/>
</dbReference>
<protein>
    <submittedName>
        <fullName evidence="2">FIG001341: Probable Fe(2+)-trafficking protein YggX</fullName>
    </submittedName>
</protein>
<evidence type="ECO:0000313" key="2">
    <source>
        <dbReference type="EMBL" id="VAW98037.1"/>
    </source>
</evidence>
<dbReference type="GO" id="GO:0005829">
    <property type="term" value="C:cytosol"/>
    <property type="evidence" value="ECO:0007669"/>
    <property type="project" value="TreeGrafter"/>
</dbReference>
<dbReference type="EMBL" id="UOFT01000064">
    <property type="protein sequence ID" value="VAW98037.1"/>
    <property type="molecule type" value="Genomic_DNA"/>
</dbReference>
<dbReference type="GO" id="GO:0034599">
    <property type="term" value="P:cellular response to oxidative stress"/>
    <property type="evidence" value="ECO:0007669"/>
    <property type="project" value="TreeGrafter"/>
</dbReference>
<dbReference type="PIRSF" id="PIRSF029827">
    <property type="entry name" value="Fe_traffic_YggX"/>
    <property type="match status" value="1"/>
</dbReference>
<dbReference type="Pfam" id="PF04362">
    <property type="entry name" value="Iron_traffic"/>
    <property type="match status" value="1"/>
</dbReference>
<keyword evidence="1" id="KW-0408">Iron</keyword>
<accession>A0A3B1AEY2</accession>
<evidence type="ECO:0000256" key="1">
    <source>
        <dbReference type="ARBA" id="ARBA00023004"/>
    </source>
</evidence>
<dbReference type="InterPro" id="IPR007457">
    <property type="entry name" value="Fe_traffick_prot_YggX"/>
</dbReference>
<name>A0A3B1AEY2_9ZZZZ</name>
<dbReference type="NCBIfam" id="NF003817">
    <property type="entry name" value="PRK05408.1"/>
    <property type="match status" value="1"/>
</dbReference>